<keyword evidence="2" id="KW-1185">Reference proteome</keyword>
<comment type="caution">
    <text evidence="1">The sequence shown here is derived from an EMBL/GenBank/DDBJ whole genome shotgun (WGS) entry which is preliminary data.</text>
</comment>
<proteinExistence type="predicted"/>
<dbReference type="PATRIC" id="fig|280871.6.peg.5969"/>
<dbReference type="AlphaFoldDB" id="A0A0D1JMB1"/>
<dbReference type="STRING" id="280871.TL10_28775"/>
<reference evidence="1 2" key="1">
    <citation type="submission" date="2015-01" db="EMBL/GenBank/DDBJ databases">
        <title>Genome sequence of Mycobacterium llatzerense and Mycobacterium immunogenum recovered from brain abscess.</title>
        <authorList>
            <person name="Greninger A.L."/>
            <person name="Langelier C."/>
            <person name="Cunningham G."/>
            <person name="Chiu C.Y."/>
            <person name="Miller S."/>
        </authorList>
    </citation>
    <scope>NUCLEOTIDE SEQUENCE [LARGE SCALE GENOMIC DNA]</scope>
    <source>
        <strain evidence="1 2">CLUC14</strain>
    </source>
</reference>
<organism evidence="1 2">
    <name type="scientific">Mycolicibacterium llatzerense</name>
    <dbReference type="NCBI Taxonomy" id="280871"/>
    <lineage>
        <taxon>Bacteria</taxon>
        <taxon>Bacillati</taxon>
        <taxon>Actinomycetota</taxon>
        <taxon>Actinomycetes</taxon>
        <taxon>Mycobacteriales</taxon>
        <taxon>Mycobacteriaceae</taxon>
        <taxon>Mycolicibacterium</taxon>
    </lineage>
</organism>
<gene>
    <name evidence="1" type="ORF">TL10_28775</name>
</gene>
<accession>A0A0D1JMB1</accession>
<dbReference type="EMBL" id="JXST01000074">
    <property type="protein sequence ID" value="KIU13639.1"/>
    <property type="molecule type" value="Genomic_DNA"/>
</dbReference>
<dbReference type="OrthoDB" id="4732285at2"/>
<protein>
    <submittedName>
        <fullName evidence="1">Uncharacterized protein</fullName>
    </submittedName>
</protein>
<dbReference type="RefSeq" id="WP_016895525.1">
    <property type="nucleotide sequence ID" value="NZ_JXST01000074.1"/>
</dbReference>
<evidence type="ECO:0000313" key="2">
    <source>
        <dbReference type="Proteomes" id="UP000032221"/>
    </source>
</evidence>
<name>A0A0D1JMB1_9MYCO</name>
<evidence type="ECO:0000313" key="1">
    <source>
        <dbReference type="EMBL" id="KIU13639.1"/>
    </source>
</evidence>
<dbReference type="Proteomes" id="UP000032221">
    <property type="component" value="Unassembled WGS sequence"/>
</dbReference>
<sequence>MSDLTTDQRWLLYFIGGWMIRDCLIDSAGTDHLMQSMAGGYNHKPPTGGPEWMTAYETRNGKVVSPGHGDVRVVVTKAQINAYARSLSTSIRDELIAARDEETTERNRTLGWCHCPHAHIAPNAHSGPCTRYHPTEDEDHAHYLEADRLRGITEDILRRALRLNEQAEQLDLFTL</sequence>